<dbReference type="AlphaFoldDB" id="D8LIS8"/>
<dbReference type="GO" id="GO:0000139">
    <property type="term" value="C:Golgi membrane"/>
    <property type="evidence" value="ECO:0007669"/>
    <property type="project" value="TreeGrafter"/>
</dbReference>
<dbReference type="GO" id="GO:0006886">
    <property type="term" value="P:intracellular protein transport"/>
    <property type="evidence" value="ECO:0007669"/>
    <property type="project" value="TreeGrafter"/>
</dbReference>
<keyword evidence="4 9" id="KW-0812">Transmembrane</keyword>
<dbReference type="EMBL" id="FN649734">
    <property type="protein sequence ID" value="CBN79451.1"/>
    <property type="molecule type" value="Genomic_DNA"/>
</dbReference>
<dbReference type="SUPFAM" id="SSF47661">
    <property type="entry name" value="t-snare proteins"/>
    <property type="match status" value="1"/>
</dbReference>
<keyword evidence="6" id="KW-0175">Coiled coil</keyword>
<feature type="compositionally biased region" description="Gly residues" evidence="8">
    <location>
        <begin position="209"/>
        <end position="234"/>
    </location>
</feature>
<evidence type="ECO:0000256" key="5">
    <source>
        <dbReference type="ARBA" id="ARBA00022989"/>
    </source>
</evidence>
<dbReference type="GO" id="GO:0000149">
    <property type="term" value="F:SNARE binding"/>
    <property type="evidence" value="ECO:0007669"/>
    <property type="project" value="TreeGrafter"/>
</dbReference>
<dbReference type="OrthoDB" id="421009at2759"/>
<dbReference type="OMA" id="EANHQTI"/>
<proteinExistence type="inferred from homology"/>
<dbReference type="PANTHER" id="PTHR19957:SF3">
    <property type="entry name" value="SYNTAXIN-5"/>
    <property type="match status" value="1"/>
</dbReference>
<protein>
    <submittedName>
        <fullName evidence="11">Soluble NSF Attachment Protein (SNAP) Receptor (SNARE)</fullName>
    </submittedName>
</protein>
<evidence type="ECO:0000256" key="2">
    <source>
        <dbReference type="ARBA" id="ARBA00009063"/>
    </source>
</evidence>
<feature type="region of interest" description="Disordered" evidence="8">
    <location>
        <begin position="181"/>
        <end position="255"/>
    </location>
</feature>
<evidence type="ECO:0000313" key="11">
    <source>
        <dbReference type="EMBL" id="CBN79451.1"/>
    </source>
</evidence>
<evidence type="ECO:0000256" key="4">
    <source>
        <dbReference type="ARBA" id="ARBA00022692"/>
    </source>
</evidence>
<dbReference type="STRING" id="2880.D8LIS8"/>
<dbReference type="Proteomes" id="UP000002630">
    <property type="component" value="Linkage Group LG09"/>
</dbReference>
<dbReference type="InterPro" id="IPR000727">
    <property type="entry name" value="T_SNARE_dom"/>
</dbReference>
<keyword evidence="12" id="KW-1185">Reference proteome</keyword>
<dbReference type="EMBL" id="FN648403">
    <property type="protein sequence ID" value="CBN79451.1"/>
    <property type="molecule type" value="Genomic_DNA"/>
</dbReference>
<sequence length="375" mass="40018">MTDRTDDFRLIAAALPPQPRRASPHPPKPKRPAAAGGAAGAGGVAHQVSTLGEFHSAASSIAKSIHKVSQKLEHLTKLVQQRGLFNDPVAEINSLVHVIKQEMQDLNTELDASQTYVNRRKQEMGDRNQAANHSVNVVGQLKMELINTAKTFKNVLQQRSNNLKAQKDHREMFVGSQSSTLALAPPPAYRPLGISPLKPSGENGNGRSSLGGGQGANGGPPPGGALGAAGGVGGSPLPRPGQVTSYPEAEQEASADTPLIAAQGQQQQQQQQFMQMQLASGNQGYLESRSSAVQEVEGHIAELGLIFNKLATMLQDQREMVESVHDNVEDAGESVNQGHLALLNTMRSLSSNRRLALSVSGILLLFALFFFVFLV</sequence>
<evidence type="ECO:0000259" key="10">
    <source>
        <dbReference type="PROSITE" id="PS50192"/>
    </source>
</evidence>
<keyword evidence="11" id="KW-0675">Receptor</keyword>
<evidence type="ECO:0000256" key="9">
    <source>
        <dbReference type="SAM" id="Phobius"/>
    </source>
</evidence>
<evidence type="ECO:0000256" key="1">
    <source>
        <dbReference type="ARBA" id="ARBA00004211"/>
    </source>
</evidence>
<feature type="transmembrane region" description="Helical" evidence="9">
    <location>
        <begin position="355"/>
        <end position="374"/>
    </location>
</feature>
<dbReference type="InterPro" id="IPR045242">
    <property type="entry name" value="Syntaxin"/>
</dbReference>
<keyword evidence="5 9" id="KW-1133">Transmembrane helix</keyword>
<dbReference type="GO" id="GO:0006888">
    <property type="term" value="P:endoplasmic reticulum to Golgi vesicle-mediated transport"/>
    <property type="evidence" value="ECO:0007669"/>
    <property type="project" value="TreeGrafter"/>
</dbReference>
<dbReference type="eggNOG" id="KOG0812">
    <property type="taxonomic scope" value="Eukaryota"/>
</dbReference>
<keyword evidence="3" id="KW-0813">Transport</keyword>
<dbReference type="InterPro" id="IPR010989">
    <property type="entry name" value="SNARE"/>
</dbReference>
<dbReference type="GO" id="GO:0006906">
    <property type="term" value="P:vesicle fusion"/>
    <property type="evidence" value="ECO:0007669"/>
    <property type="project" value="TreeGrafter"/>
</dbReference>
<evidence type="ECO:0000256" key="3">
    <source>
        <dbReference type="ARBA" id="ARBA00022448"/>
    </source>
</evidence>
<evidence type="ECO:0000256" key="8">
    <source>
        <dbReference type="SAM" id="MobiDB-lite"/>
    </source>
</evidence>
<accession>D8LIS8</accession>
<dbReference type="Gene3D" id="1.20.58.70">
    <property type="match status" value="1"/>
</dbReference>
<keyword evidence="7 9" id="KW-0472">Membrane</keyword>
<dbReference type="CDD" id="cd15844">
    <property type="entry name" value="SNARE_syntaxin5"/>
    <property type="match status" value="1"/>
</dbReference>
<evidence type="ECO:0000313" key="12">
    <source>
        <dbReference type="Proteomes" id="UP000002630"/>
    </source>
</evidence>
<dbReference type="InParanoid" id="D8LIS8"/>
<dbReference type="PANTHER" id="PTHR19957">
    <property type="entry name" value="SYNTAXIN"/>
    <property type="match status" value="1"/>
</dbReference>
<dbReference type="GO" id="GO:0031201">
    <property type="term" value="C:SNARE complex"/>
    <property type="evidence" value="ECO:0007669"/>
    <property type="project" value="TreeGrafter"/>
</dbReference>
<dbReference type="SMART" id="SM00397">
    <property type="entry name" value="t_SNARE"/>
    <property type="match status" value="1"/>
</dbReference>
<feature type="domain" description="T-SNARE coiled-coil homology" evidence="10">
    <location>
        <begin position="283"/>
        <end position="345"/>
    </location>
</feature>
<dbReference type="GO" id="GO:0005484">
    <property type="term" value="F:SNAP receptor activity"/>
    <property type="evidence" value="ECO:0007669"/>
    <property type="project" value="TreeGrafter"/>
</dbReference>
<reference evidence="11 12" key="1">
    <citation type="journal article" date="2010" name="Nature">
        <title>The Ectocarpus genome and the independent evolution of multicellularity in brown algae.</title>
        <authorList>
            <person name="Cock J.M."/>
            <person name="Sterck L."/>
            <person name="Rouze P."/>
            <person name="Scornet D."/>
            <person name="Allen A.E."/>
            <person name="Amoutzias G."/>
            <person name="Anthouard V."/>
            <person name="Artiguenave F."/>
            <person name="Aury J.M."/>
            <person name="Badger J.H."/>
            <person name="Beszteri B."/>
            <person name="Billiau K."/>
            <person name="Bonnet E."/>
            <person name="Bothwell J.H."/>
            <person name="Bowler C."/>
            <person name="Boyen C."/>
            <person name="Brownlee C."/>
            <person name="Carrano C.J."/>
            <person name="Charrier B."/>
            <person name="Cho G.Y."/>
            <person name="Coelho S.M."/>
            <person name="Collen J."/>
            <person name="Corre E."/>
            <person name="Da Silva C."/>
            <person name="Delage L."/>
            <person name="Delaroque N."/>
            <person name="Dittami S.M."/>
            <person name="Doulbeau S."/>
            <person name="Elias M."/>
            <person name="Farnham G."/>
            <person name="Gachon C.M."/>
            <person name="Gschloessl B."/>
            <person name="Heesch S."/>
            <person name="Jabbari K."/>
            <person name="Jubin C."/>
            <person name="Kawai H."/>
            <person name="Kimura K."/>
            <person name="Kloareg B."/>
            <person name="Kupper F.C."/>
            <person name="Lang D."/>
            <person name="Le Bail A."/>
            <person name="Leblanc C."/>
            <person name="Lerouge P."/>
            <person name="Lohr M."/>
            <person name="Lopez P.J."/>
            <person name="Martens C."/>
            <person name="Maumus F."/>
            <person name="Michel G."/>
            <person name="Miranda-Saavedra D."/>
            <person name="Morales J."/>
            <person name="Moreau H."/>
            <person name="Motomura T."/>
            <person name="Nagasato C."/>
            <person name="Napoli C.A."/>
            <person name="Nelson D.R."/>
            <person name="Nyvall-Collen P."/>
            <person name="Peters A.F."/>
            <person name="Pommier C."/>
            <person name="Potin P."/>
            <person name="Poulain J."/>
            <person name="Quesneville H."/>
            <person name="Read B."/>
            <person name="Rensing S.A."/>
            <person name="Ritter A."/>
            <person name="Rousvoal S."/>
            <person name="Samanta M."/>
            <person name="Samson G."/>
            <person name="Schroeder D.C."/>
            <person name="Segurens B."/>
            <person name="Strittmatter M."/>
            <person name="Tonon T."/>
            <person name="Tregear J.W."/>
            <person name="Valentin K."/>
            <person name="von Dassow P."/>
            <person name="Yamagishi T."/>
            <person name="Van de Peer Y."/>
            <person name="Wincker P."/>
        </authorList>
    </citation>
    <scope>NUCLEOTIDE SEQUENCE [LARGE SCALE GENOMIC DNA]</scope>
    <source>
        <strain evidence="12">Ec32 / CCAP1310/4</strain>
    </source>
</reference>
<comment type="similarity">
    <text evidence="2">Belongs to the syntaxin family.</text>
</comment>
<organism evidence="11 12">
    <name type="scientific">Ectocarpus siliculosus</name>
    <name type="common">Brown alga</name>
    <name type="synonym">Conferva siliculosa</name>
    <dbReference type="NCBI Taxonomy" id="2880"/>
    <lineage>
        <taxon>Eukaryota</taxon>
        <taxon>Sar</taxon>
        <taxon>Stramenopiles</taxon>
        <taxon>Ochrophyta</taxon>
        <taxon>PX clade</taxon>
        <taxon>Phaeophyceae</taxon>
        <taxon>Ectocarpales</taxon>
        <taxon>Ectocarpaceae</taxon>
        <taxon>Ectocarpus</taxon>
    </lineage>
</organism>
<name>D8LIS8_ECTSI</name>
<evidence type="ECO:0000256" key="6">
    <source>
        <dbReference type="ARBA" id="ARBA00023054"/>
    </source>
</evidence>
<feature type="region of interest" description="Disordered" evidence="8">
    <location>
        <begin position="1"/>
        <end position="41"/>
    </location>
</feature>
<dbReference type="PROSITE" id="PS50192">
    <property type="entry name" value="T_SNARE"/>
    <property type="match status" value="1"/>
</dbReference>
<comment type="subcellular location">
    <subcellularLocation>
        <location evidence="1">Membrane</location>
        <topology evidence="1">Single-pass type IV membrane protein</topology>
    </subcellularLocation>
</comment>
<dbReference type="GO" id="GO:0048278">
    <property type="term" value="P:vesicle docking"/>
    <property type="evidence" value="ECO:0007669"/>
    <property type="project" value="TreeGrafter"/>
</dbReference>
<evidence type="ECO:0000256" key="7">
    <source>
        <dbReference type="ARBA" id="ARBA00023136"/>
    </source>
</evidence>
<gene>
    <name evidence="11" type="primary">SNR19</name>
    <name evidence="11" type="ORF">Esi_0224_0054</name>
</gene>